<protein>
    <recommendedName>
        <fullName evidence="4">Tafazzin</fullName>
    </recommendedName>
</protein>
<feature type="compositionally biased region" description="Basic and acidic residues" evidence="1">
    <location>
        <begin position="39"/>
        <end position="58"/>
    </location>
</feature>
<evidence type="ECO:0000313" key="2">
    <source>
        <dbReference type="EMBL" id="KAF2688382.1"/>
    </source>
</evidence>
<reference evidence="2" key="1">
    <citation type="journal article" date="2020" name="Stud. Mycol.">
        <title>101 Dothideomycetes genomes: a test case for predicting lifestyles and emergence of pathogens.</title>
        <authorList>
            <person name="Haridas S."/>
            <person name="Albert R."/>
            <person name="Binder M."/>
            <person name="Bloem J."/>
            <person name="Labutti K."/>
            <person name="Salamov A."/>
            <person name="Andreopoulos B."/>
            <person name="Baker S."/>
            <person name="Barry K."/>
            <person name="Bills G."/>
            <person name="Bluhm B."/>
            <person name="Cannon C."/>
            <person name="Castanera R."/>
            <person name="Culley D."/>
            <person name="Daum C."/>
            <person name="Ezra D."/>
            <person name="Gonzalez J."/>
            <person name="Henrissat B."/>
            <person name="Kuo A."/>
            <person name="Liang C."/>
            <person name="Lipzen A."/>
            <person name="Lutzoni F."/>
            <person name="Magnuson J."/>
            <person name="Mondo S."/>
            <person name="Nolan M."/>
            <person name="Ohm R."/>
            <person name="Pangilinan J."/>
            <person name="Park H.-J."/>
            <person name="Ramirez L."/>
            <person name="Alfaro M."/>
            <person name="Sun H."/>
            <person name="Tritt A."/>
            <person name="Yoshinaga Y."/>
            <person name="Zwiers L.-H."/>
            <person name="Turgeon B."/>
            <person name="Goodwin S."/>
            <person name="Spatafora J."/>
            <person name="Crous P."/>
            <person name="Grigoriev I."/>
        </authorList>
    </citation>
    <scope>NUCLEOTIDE SEQUENCE</scope>
    <source>
        <strain evidence="2">CBS 122367</strain>
    </source>
</reference>
<accession>A0A6G1JCX7</accession>
<organism evidence="2 3">
    <name type="scientific">Lentithecium fluviatile CBS 122367</name>
    <dbReference type="NCBI Taxonomy" id="1168545"/>
    <lineage>
        <taxon>Eukaryota</taxon>
        <taxon>Fungi</taxon>
        <taxon>Dikarya</taxon>
        <taxon>Ascomycota</taxon>
        <taxon>Pezizomycotina</taxon>
        <taxon>Dothideomycetes</taxon>
        <taxon>Pleosporomycetidae</taxon>
        <taxon>Pleosporales</taxon>
        <taxon>Massarineae</taxon>
        <taxon>Lentitheciaceae</taxon>
        <taxon>Lentithecium</taxon>
    </lineage>
</organism>
<dbReference type="EMBL" id="MU005573">
    <property type="protein sequence ID" value="KAF2688382.1"/>
    <property type="molecule type" value="Genomic_DNA"/>
</dbReference>
<proteinExistence type="predicted"/>
<gene>
    <name evidence="2" type="ORF">K458DRAFT_281950</name>
</gene>
<dbReference type="Proteomes" id="UP000799291">
    <property type="component" value="Unassembled WGS sequence"/>
</dbReference>
<sequence>MPKKHQPSFLSIKPTASTAPPRPTQSNPTPPPTVNERISQLRREQAPRATPERIHEVTEVVQSHRTVPPQLRRLLSLPEVDAPLPKTGRRRPPLRDGERPPPGPAAPTSWLAGSRHAPAELRRRGLRGGDGGSGVRRFCRLARVHDEEFKRLPPPQSLRHYCLRTFALNWEYLAEFEQHYLSDLPPALKEALLSYLSVYGQKGCLDSKSFKILFHGDEKVDRDWGSEEIRFLDLSGLLNKDYTLKDLEKTLPRPRVRPRCVGPADVTSSMGDLSLTPSSANKKGEKTVLKIPEAWEDEFEDFVPEIPPIINIPFFRGLTRLSLAHPGPFASWADLLAISPHLATLTHLSLAYWPRPSTTPNAATASMVSRHATVSLGGSHLYSELDGDWHEAANILRRLSLNTYGLKYLDLEGCTWIKALTWGMDADNDPEDWIAPAASPGPDWNTAWRQISHIYLFQGWIPADRATLQGMPAGVIAIALMSWLRDDEKMSGYEHLLEKGRSAGEVARWVERENVAWGVMNAIQKVRRRAGGKWVEGEAGWGGKG</sequence>
<evidence type="ECO:0008006" key="4">
    <source>
        <dbReference type="Google" id="ProtNLM"/>
    </source>
</evidence>
<feature type="region of interest" description="Disordered" evidence="1">
    <location>
        <begin position="1"/>
        <end position="116"/>
    </location>
</feature>
<keyword evidence="3" id="KW-1185">Reference proteome</keyword>
<feature type="compositionally biased region" description="Pro residues" evidence="1">
    <location>
        <begin position="20"/>
        <end position="33"/>
    </location>
</feature>
<dbReference type="OrthoDB" id="193467at2759"/>
<feature type="non-terminal residue" evidence="2">
    <location>
        <position position="545"/>
    </location>
</feature>
<evidence type="ECO:0000256" key="1">
    <source>
        <dbReference type="SAM" id="MobiDB-lite"/>
    </source>
</evidence>
<dbReference type="AlphaFoldDB" id="A0A6G1JCX7"/>
<evidence type="ECO:0000313" key="3">
    <source>
        <dbReference type="Proteomes" id="UP000799291"/>
    </source>
</evidence>
<name>A0A6G1JCX7_9PLEO</name>